<reference evidence="1 2" key="1">
    <citation type="submission" date="2019-05" db="EMBL/GenBank/DDBJ databases">
        <authorList>
            <person name="Beers A.L."/>
            <person name="Becker A.J."/>
            <person name="Leyhe M.J."/>
            <person name="Li C.M."/>
            <person name="Maas J.R."/>
            <person name="Resendiz-Medina K.E."/>
            <person name="Seggerman F.M."/>
            <person name="Taylor S.B."/>
            <person name="Friedman J.A."/>
            <person name="Miller J.M."/>
            <person name="Peters N.T."/>
            <person name="Boury N.M."/>
            <person name="Garlena R.A."/>
            <person name="Russell D.A."/>
            <person name="Pope W.H."/>
            <person name="Jacobs-Sera D."/>
            <person name="Hatfull G.F."/>
        </authorList>
    </citation>
    <scope>NUCLEOTIDE SEQUENCE [LARGE SCALE GENOMIC DNA]</scope>
</reference>
<gene>
    <name evidence="1" type="primary">17</name>
    <name evidence="1" type="ORF">SEA_ALEX44_17</name>
</gene>
<sequence>MGELMLNPPTALWEWVIDDDSQELVVSPRTYKTEDEAQEALDDWWARYFRKHSGVVPFIGSRVRATTVERHKHLYKALPPSPGDQGGYMLSHTWMKCDCGELKLFGLAEIIGANGDINRHREALRVYDLRKTYN</sequence>
<organism evidence="1 2">
    <name type="scientific">Microbacterium phage Alex44</name>
    <dbReference type="NCBI Taxonomy" id="2590877"/>
    <lineage>
        <taxon>Viruses</taxon>
        <taxon>Duplodnaviria</taxon>
        <taxon>Heunggongvirae</taxon>
        <taxon>Uroviricota</taxon>
        <taxon>Caudoviricetes</taxon>
        <taxon>Eekayvirinae</taxon>
        <taxon>Tinytimothyvirus</taxon>
        <taxon>Tinytimothyvirus alex44</taxon>
    </lineage>
</organism>
<dbReference type="Proteomes" id="UP000319620">
    <property type="component" value="Segment"/>
</dbReference>
<evidence type="ECO:0000313" key="2">
    <source>
        <dbReference type="Proteomes" id="UP000319620"/>
    </source>
</evidence>
<dbReference type="EMBL" id="MK894435">
    <property type="protein sequence ID" value="QDF15927.1"/>
    <property type="molecule type" value="Genomic_DNA"/>
</dbReference>
<keyword evidence="2" id="KW-1185">Reference proteome</keyword>
<dbReference type="GeneID" id="55618096"/>
<proteinExistence type="predicted"/>
<dbReference type="KEGG" id="vg:55618096"/>
<name>A0A4Y6ECW4_9CAUD</name>
<dbReference type="RefSeq" id="YP_009847698.1">
    <property type="nucleotide sequence ID" value="NC_048778.1"/>
</dbReference>
<protein>
    <submittedName>
        <fullName evidence="1">Uncharacterized protein</fullName>
    </submittedName>
</protein>
<accession>A0A4Y6ECW4</accession>
<evidence type="ECO:0000313" key="1">
    <source>
        <dbReference type="EMBL" id="QDF15927.1"/>
    </source>
</evidence>